<keyword evidence="1" id="KW-1133">Transmembrane helix</keyword>
<dbReference type="NCBIfam" id="TIGR04370">
    <property type="entry name" value="glyco_rpt_poly"/>
    <property type="match status" value="1"/>
</dbReference>
<feature type="transmembrane region" description="Helical" evidence="1">
    <location>
        <begin position="178"/>
        <end position="195"/>
    </location>
</feature>
<dbReference type="Proteomes" id="UP000216448">
    <property type="component" value="Unassembled WGS sequence"/>
</dbReference>
<gene>
    <name evidence="2" type="ORF">A3P64_09115</name>
</gene>
<keyword evidence="1" id="KW-0812">Transmembrane</keyword>
<evidence type="ECO:0000313" key="2">
    <source>
        <dbReference type="EMBL" id="PAB51972.1"/>
    </source>
</evidence>
<feature type="transmembrane region" description="Helical" evidence="1">
    <location>
        <begin position="100"/>
        <end position="117"/>
    </location>
</feature>
<feature type="transmembrane region" description="Helical" evidence="1">
    <location>
        <begin position="232"/>
        <end position="251"/>
    </location>
</feature>
<evidence type="ECO:0000256" key="1">
    <source>
        <dbReference type="SAM" id="Phobius"/>
    </source>
</evidence>
<feature type="transmembrane region" description="Helical" evidence="1">
    <location>
        <begin position="402"/>
        <end position="422"/>
    </location>
</feature>
<dbReference type="RefSeq" id="WP_095154661.1">
    <property type="nucleotide sequence ID" value="NZ_NIBB01000085.1"/>
</dbReference>
<name>A0AAX0PSX9_LACJH</name>
<feature type="transmembrane region" description="Helical" evidence="1">
    <location>
        <begin position="201"/>
        <end position="220"/>
    </location>
</feature>
<proteinExistence type="predicted"/>
<protein>
    <recommendedName>
        <fullName evidence="4">Oligosaccharide repeat unit polymerase</fullName>
    </recommendedName>
</protein>
<organism evidence="2 3">
    <name type="scientific">Lactobacillus johnsonii</name>
    <dbReference type="NCBI Taxonomy" id="33959"/>
    <lineage>
        <taxon>Bacteria</taxon>
        <taxon>Bacillati</taxon>
        <taxon>Bacillota</taxon>
        <taxon>Bacilli</taxon>
        <taxon>Lactobacillales</taxon>
        <taxon>Lactobacillaceae</taxon>
        <taxon>Lactobacillus</taxon>
    </lineage>
</organism>
<comment type="caution">
    <text evidence="2">The sequence shown here is derived from an EMBL/GenBank/DDBJ whole genome shotgun (WGS) entry which is preliminary data.</text>
</comment>
<accession>A0AAX0PSX9</accession>
<feature type="transmembrane region" description="Helical" evidence="1">
    <location>
        <begin position="58"/>
        <end position="79"/>
    </location>
</feature>
<reference evidence="2 3" key="1">
    <citation type="submission" date="2017-05" db="EMBL/GenBank/DDBJ databases">
        <title>Lactobacillus johnsonii from commercial turkeys.</title>
        <authorList>
            <person name="Johnson T.J."/>
            <person name="Youmans B."/>
        </authorList>
    </citation>
    <scope>NUCLEOTIDE SEQUENCE [LARGE SCALE GENOMIC DNA]</scope>
    <source>
        <strain evidence="2 3">UMNLJ54</strain>
    </source>
</reference>
<evidence type="ECO:0000313" key="3">
    <source>
        <dbReference type="Proteomes" id="UP000216448"/>
    </source>
</evidence>
<feature type="transmembrane region" description="Helical" evidence="1">
    <location>
        <begin position="345"/>
        <end position="365"/>
    </location>
</feature>
<feature type="transmembrane region" description="Helical" evidence="1">
    <location>
        <begin position="377"/>
        <end position="396"/>
    </location>
</feature>
<feature type="transmembrane region" description="Helical" evidence="1">
    <location>
        <begin position="25"/>
        <end position="46"/>
    </location>
</feature>
<dbReference type="EMBL" id="NIBB01000085">
    <property type="protein sequence ID" value="PAB51972.1"/>
    <property type="molecule type" value="Genomic_DNA"/>
</dbReference>
<keyword evidence="1" id="KW-0472">Membrane</keyword>
<sequence length="431" mass="49471">MIYFFVICVGLVLIINYFINNSEPIAPSVLFTTGFFLMSVFAAINAKKWDFELDTNTFILVLGSIVEFSICCWCSKKFFQRNVTTDSKDFNISIIKSRKLLLFFVVLFNLLYVLLEIRRKTGITNPIMAANYLNASSRRLNNTLSLSGRASIATLANISICLWSEWNFSKILFMRKKIDYGLLGIILISILTPLLNGGRNDTITCFISLYIFLYFAFKLKYGNANRSKNKKFLVISVISIIIGLVILPWTATVVGRNVSQYSSFDYVSIYIGAELKNLSVFIQNSVFPVDTSVWGSHTFYALIPVISSWFGLDIPRYLVYLPFQYVNGYNLGNVYTTFYPWLYDFGYIGVIVMTFFVALISQYIYTRGKEGIGDNRSIYPLLYGYFGAFIFLSFFADNLIQKISLNLIYIIIIWIILNHFLFKKSKDKVVK</sequence>
<evidence type="ECO:0008006" key="4">
    <source>
        <dbReference type="Google" id="ProtNLM"/>
    </source>
</evidence>
<dbReference type="AlphaFoldDB" id="A0AAX0PSX9"/>